<feature type="transmembrane region" description="Helical" evidence="1">
    <location>
        <begin position="52"/>
        <end position="74"/>
    </location>
</feature>
<evidence type="ECO:0000256" key="1">
    <source>
        <dbReference type="SAM" id="Phobius"/>
    </source>
</evidence>
<keyword evidence="3" id="KW-1185">Reference proteome</keyword>
<evidence type="ECO:0000313" key="2">
    <source>
        <dbReference type="EMBL" id="VDO89223.1"/>
    </source>
</evidence>
<accession>A0A3P8ADQ2</accession>
<reference evidence="2 3" key="1">
    <citation type="submission" date="2018-11" db="EMBL/GenBank/DDBJ databases">
        <authorList>
            <consortium name="Pathogen Informatics"/>
        </authorList>
    </citation>
    <scope>NUCLEOTIDE SEQUENCE [LARGE SCALE GENOMIC DNA]</scope>
    <source>
        <strain evidence="2 3">MHpl1</strain>
    </source>
</reference>
<evidence type="ECO:0000313" key="3">
    <source>
        <dbReference type="Proteomes" id="UP000268014"/>
    </source>
</evidence>
<dbReference type="OrthoDB" id="28230at2759"/>
<organism evidence="2 3">
    <name type="scientific">Haemonchus placei</name>
    <name type="common">Barber's pole worm</name>
    <dbReference type="NCBI Taxonomy" id="6290"/>
    <lineage>
        <taxon>Eukaryota</taxon>
        <taxon>Metazoa</taxon>
        <taxon>Ecdysozoa</taxon>
        <taxon>Nematoda</taxon>
        <taxon>Chromadorea</taxon>
        <taxon>Rhabditida</taxon>
        <taxon>Rhabditina</taxon>
        <taxon>Rhabditomorpha</taxon>
        <taxon>Strongyloidea</taxon>
        <taxon>Trichostrongylidae</taxon>
        <taxon>Haemonchus</taxon>
    </lineage>
</organism>
<gene>
    <name evidence="2" type="ORF">HPLM_LOCUS21321</name>
</gene>
<sequence>MFIVGAVFLVYFFQQFTKTSGIGPFLGIMVPCKFHNGYHLFRHRTRWRHTIASHYFLLNSVGFPFSIWGIVGYFEHLPQ</sequence>
<dbReference type="AlphaFoldDB" id="A0A3P8ADQ2"/>
<protein>
    <submittedName>
        <fullName evidence="2">Uncharacterized protein</fullName>
    </submittedName>
</protein>
<dbReference type="Proteomes" id="UP000268014">
    <property type="component" value="Unassembled WGS sequence"/>
</dbReference>
<keyword evidence="1" id="KW-0472">Membrane</keyword>
<dbReference type="EMBL" id="UZAF01023265">
    <property type="protein sequence ID" value="VDO89223.1"/>
    <property type="molecule type" value="Genomic_DNA"/>
</dbReference>
<proteinExistence type="predicted"/>
<keyword evidence="1" id="KW-1133">Transmembrane helix</keyword>
<name>A0A3P8ADQ2_HAEPC</name>
<keyword evidence="1" id="KW-0812">Transmembrane</keyword>